<comment type="similarity">
    <text evidence="1 2">Belongs to the outer membrane factor (OMF) (TC 1.B.17) family.</text>
</comment>
<keyword evidence="2" id="KW-1134">Transmembrane beta strand</keyword>
<comment type="subcellular location">
    <subcellularLocation>
        <location evidence="2">Cell membrane</location>
        <topology evidence="2">Lipid-anchor</topology>
    </subcellularLocation>
</comment>
<gene>
    <name evidence="3" type="ORF">S2091_4260</name>
</gene>
<dbReference type="AlphaFoldDB" id="A0A2S9GTM0"/>
<dbReference type="GO" id="GO:0005886">
    <property type="term" value="C:plasma membrane"/>
    <property type="evidence" value="ECO:0007669"/>
    <property type="project" value="UniProtKB-SubCell"/>
</dbReference>
<evidence type="ECO:0000256" key="1">
    <source>
        <dbReference type="ARBA" id="ARBA00007613"/>
    </source>
</evidence>
<dbReference type="SUPFAM" id="SSF56954">
    <property type="entry name" value="Outer membrane efflux proteins (OEP)"/>
    <property type="match status" value="1"/>
</dbReference>
<keyword evidence="2 3" id="KW-0449">Lipoprotein</keyword>
<dbReference type="Proteomes" id="UP000237839">
    <property type="component" value="Unassembled WGS sequence"/>
</dbReference>
<name>A0A2S9GTM0_9BURK</name>
<accession>A0A2S9GTM0</accession>
<dbReference type="Gene3D" id="1.20.1600.10">
    <property type="entry name" value="Outer membrane efflux proteins (OEP)"/>
    <property type="match status" value="1"/>
</dbReference>
<organism evidence="3 4">
    <name type="scientific">Solimicrobium silvestre</name>
    <dbReference type="NCBI Taxonomy" id="2099400"/>
    <lineage>
        <taxon>Bacteria</taxon>
        <taxon>Pseudomonadati</taxon>
        <taxon>Pseudomonadota</taxon>
        <taxon>Betaproteobacteria</taxon>
        <taxon>Burkholderiales</taxon>
        <taxon>Oxalobacteraceae</taxon>
        <taxon>Solimicrobium</taxon>
    </lineage>
</organism>
<dbReference type="InterPro" id="IPR003423">
    <property type="entry name" value="OMP_efflux"/>
</dbReference>
<dbReference type="InterPro" id="IPR010131">
    <property type="entry name" value="MdtP/NodT-like"/>
</dbReference>
<dbReference type="GO" id="GO:0015562">
    <property type="term" value="F:efflux transmembrane transporter activity"/>
    <property type="evidence" value="ECO:0007669"/>
    <property type="project" value="InterPro"/>
</dbReference>
<reference evidence="3 4" key="1">
    <citation type="submission" date="2018-02" db="EMBL/GenBank/DDBJ databases">
        <title>Solimicrobium silvestre gen. nov., sp. nov., isolated from alpine forest soil.</title>
        <authorList>
            <person name="Margesin R."/>
            <person name="Albuquerque L."/>
            <person name="Zhang D.-C."/>
            <person name="Froufe H.J.C."/>
            <person name="Severino R."/>
            <person name="Roxo I."/>
            <person name="Egas C."/>
            <person name="Da Costa M.S."/>
        </authorList>
    </citation>
    <scope>NUCLEOTIDE SEQUENCE [LARGE SCALE GENOMIC DNA]</scope>
    <source>
        <strain evidence="3 4">S20-91</strain>
    </source>
</reference>
<dbReference type="OrthoDB" id="9770517at2"/>
<dbReference type="Pfam" id="PF02321">
    <property type="entry name" value="OEP"/>
    <property type="match status" value="2"/>
</dbReference>
<keyword evidence="2" id="KW-0812">Transmembrane</keyword>
<evidence type="ECO:0000256" key="2">
    <source>
        <dbReference type="RuleBase" id="RU362097"/>
    </source>
</evidence>
<dbReference type="PANTHER" id="PTHR30203:SF25">
    <property type="entry name" value="OUTER MEMBRANE PROTEIN-RELATED"/>
    <property type="match status" value="1"/>
</dbReference>
<keyword evidence="2" id="KW-0472">Membrane</keyword>
<dbReference type="NCBIfam" id="TIGR01845">
    <property type="entry name" value="outer_NodT"/>
    <property type="match status" value="1"/>
</dbReference>
<dbReference type="PANTHER" id="PTHR30203">
    <property type="entry name" value="OUTER MEMBRANE CATION EFFLUX PROTEIN"/>
    <property type="match status" value="1"/>
</dbReference>
<dbReference type="PROSITE" id="PS51257">
    <property type="entry name" value="PROKAR_LIPOPROTEIN"/>
    <property type="match status" value="1"/>
</dbReference>
<evidence type="ECO:0000313" key="3">
    <source>
        <dbReference type="EMBL" id="PRC91072.1"/>
    </source>
</evidence>
<evidence type="ECO:0000313" key="4">
    <source>
        <dbReference type="Proteomes" id="UP000237839"/>
    </source>
</evidence>
<sequence length="513" mass="55062">MGMIIKTFAGIGLVFLTGCAVKGPNFSPPESHLSTTWNVDQSVDTRAVVTTNVATNPLADPDPNWWHSFNDTLLDSLEQRAVAGNLDLQVALLRIAASRSQEQIARAQGLPNLKAAASYDREQLGLEGILKSAGPLPPSLQNNPATGPIESQLTDPINLYTVALDASWELDLFGKVTRSVEAAAAQSHANEEARNGALVALQAEVAQTYAQLRAAQALRALTIKELSDEQQILDLTKDLQKSGLGNQSDVESLVSQVAQNQALLPQYEIQITQTCNALAVLIGVNPGTLNAELTIDGKIIALPDVIAIGVPASLARRRPDIREAEENLHAATAETGVAIASLYPDLSLGAQYGLRNTTTKYLFNWASRFYSVGPSISLPIFQGGSLTANVHLAKAEQAAAAIMYRKTVLNALQEVENALISFHQDQLRAQSLKTATQANNRALALNSNAYQHGLINFITVLNSERQAVQTQTQWTTAQVQLSTDLITLYKALGGGWEINPPIIAADIESNGLK</sequence>
<protein>
    <submittedName>
        <fullName evidence="3">Efflux transporter, outer membrane factor (OMF) lipoprotein, NodT family</fullName>
    </submittedName>
</protein>
<comment type="caution">
    <text evidence="3">The sequence shown here is derived from an EMBL/GenBank/DDBJ whole genome shotgun (WGS) entry which is preliminary data.</text>
</comment>
<dbReference type="EMBL" id="PUGF01000030">
    <property type="protein sequence ID" value="PRC91072.1"/>
    <property type="molecule type" value="Genomic_DNA"/>
</dbReference>
<keyword evidence="2" id="KW-0564">Palmitate</keyword>
<proteinExistence type="inferred from homology"/>
<dbReference type="Gene3D" id="2.20.200.10">
    <property type="entry name" value="Outer membrane efflux proteins (OEP)"/>
    <property type="match status" value="1"/>
</dbReference>
<keyword evidence="4" id="KW-1185">Reference proteome</keyword>